<comment type="pathway">
    <text evidence="2">Lipid metabolism; fatty acid beta-oxidation.</text>
</comment>
<dbReference type="Proteomes" id="UP000663852">
    <property type="component" value="Unassembled WGS sequence"/>
</dbReference>
<comment type="catalytic activity">
    <reaction evidence="10">
        <text>(3E,5Z,8Z,11Z,14Z)-eicosapentaenoyl-CoA = (2E,4E,8Z,11Z,14Z)-eicosapentaenoyl-CoA</text>
        <dbReference type="Rhea" id="RHEA:45224"/>
        <dbReference type="ChEBI" id="CHEBI:85090"/>
        <dbReference type="ChEBI" id="CHEBI:85091"/>
    </reaction>
</comment>
<dbReference type="InterPro" id="IPR014748">
    <property type="entry name" value="Enoyl-CoA_hydra_C"/>
</dbReference>
<evidence type="ECO:0000313" key="15">
    <source>
        <dbReference type="Proteomes" id="UP000663828"/>
    </source>
</evidence>
<dbReference type="EMBL" id="CAJNOR010000596">
    <property type="protein sequence ID" value="CAF0957568.1"/>
    <property type="molecule type" value="Genomic_DNA"/>
</dbReference>
<organism evidence="13 15">
    <name type="scientific">Adineta ricciae</name>
    <name type="common">Rotifer</name>
    <dbReference type="NCBI Taxonomy" id="249248"/>
    <lineage>
        <taxon>Eukaryota</taxon>
        <taxon>Metazoa</taxon>
        <taxon>Spiralia</taxon>
        <taxon>Gnathifera</taxon>
        <taxon>Rotifera</taxon>
        <taxon>Eurotatoria</taxon>
        <taxon>Bdelloidea</taxon>
        <taxon>Adinetida</taxon>
        <taxon>Adinetidae</taxon>
        <taxon>Adineta</taxon>
    </lineage>
</organism>
<dbReference type="UniPathway" id="UPA00659"/>
<evidence type="ECO:0000256" key="10">
    <source>
        <dbReference type="ARBA" id="ARBA00052809"/>
    </source>
</evidence>
<dbReference type="FunFam" id="1.10.12.10:FF:000004">
    <property type="entry name" value="Delta3,5-delta2,4-dienoyl-CoA isomerase"/>
    <property type="match status" value="1"/>
</dbReference>
<gene>
    <name evidence="14" type="ORF">EDS130_LOCUS13076</name>
    <name evidence="13" type="ORF">XAT740_LOCUS11004</name>
</gene>
<keyword evidence="5" id="KW-0007">Acetylation</keyword>
<dbReference type="PANTHER" id="PTHR43149:SF1">
    <property type="entry name" value="DELTA(3,5)-DELTA(2,4)-DIENOYL-COA ISOMERASE, MITOCHONDRIAL"/>
    <property type="match status" value="1"/>
</dbReference>
<evidence type="ECO:0000313" key="13">
    <source>
        <dbReference type="EMBL" id="CAF0957568.1"/>
    </source>
</evidence>
<comment type="subcellular location">
    <subcellularLocation>
        <location evidence="1">Peroxisome</location>
    </subcellularLocation>
</comment>
<evidence type="ECO:0000256" key="11">
    <source>
        <dbReference type="ARBA" id="ARBA00055786"/>
    </source>
</evidence>
<dbReference type="GO" id="GO:0005739">
    <property type="term" value="C:mitochondrion"/>
    <property type="evidence" value="ECO:0007669"/>
    <property type="project" value="TreeGrafter"/>
</dbReference>
<evidence type="ECO:0000256" key="5">
    <source>
        <dbReference type="ARBA" id="ARBA00022990"/>
    </source>
</evidence>
<dbReference type="Gene3D" id="3.90.226.10">
    <property type="entry name" value="2-enoyl-CoA Hydratase, Chain A, domain 1"/>
    <property type="match status" value="1"/>
</dbReference>
<keyword evidence="15" id="KW-1185">Reference proteome</keyword>
<evidence type="ECO:0000313" key="14">
    <source>
        <dbReference type="EMBL" id="CAF0965030.1"/>
    </source>
</evidence>
<dbReference type="AlphaFoldDB" id="A0A814DMD7"/>
<evidence type="ECO:0000256" key="2">
    <source>
        <dbReference type="ARBA" id="ARBA00005005"/>
    </source>
</evidence>
<sequence length="305" mass="33761">MFRTYLNPSSVRSTCRFLSSLPTYETLKLSQPKSHVVLVELNRPTKLNAMDKQLFDELKTCFEHLNTEKSCRAIVLTGAGKAFCAGIDLKYLSNTTVNELSQIDDVARKALHTRRMVQRTQASLRAVDKCEKPVIAAVHGHCIGAGVDLTACCDIRYSSRDASFSVKEVDMGLAADVGTLQIFPKQVIDHSLFRELVFTSRLFRTEEAQQIGLISRVFDTRDALLEAAVSLASVIARKSPVAVQGSKINLNYARDHTVDDNFSFISTWNSGMLLTEDIIKNVMAASVSKDKSDKNASDGAEFEDI</sequence>
<evidence type="ECO:0000256" key="7">
    <source>
        <dbReference type="ARBA" id="ARBA00023140"/>
    </source>
</evidence>
<dbReference type="InterPro" id="IPR045002">
    <property type="entry name" value="Ech1-like"/>
</dbReference>
<name>A0A814DMD7_ADIRI</name>
<dbReference type="CDD" id="cd06558">
    <property type="entry name" value="crotonase-like"/>
    <property type="match status" value="1"/>
</dbReference>
<keyword evidence="4" id="KW-0276">Fatty acid metabolism</keyword>
<dbReference type="GO" id="GO:0006635">
    <property type="term" value="P:fatty acid beta-oxidation"/>
    <property type="evidence" value="ECO:0007669"/>
    <property type="project" value="UniProtKB-UniPathway"/>
</dbReference>
<evidence type="ECO:0000256" key="12">
    <source>
        <dbReference type="ARBA" id="ARBA00071021"/>
    </source>
</evidence>
<dbReference type="OrthoDB" id="14970at2759"/>
<keyword evidence="7" id="KW-0576">Peroxisome</keyword>
<comment type="similarity">
    <text evidence="3">Belongs to the enoyl-CoA hydratase/isomerase family.</text>
</comment>
<reference evidence="13" key="1">
    <citation type="submission" date="2021-02" db="EMBL/GenBank/DDBJ databases">
        <authorList>
            <person name="Nowell W R."/>
        </authorList>
    </citation>
    <scope>NUCLEOTIDE SEQUENCE</scope>
</reference>
<comment type="function">
    <text evidence="11">Isomerization of 3-trans,5-cis-dienoyl-CoA to 2-trans,4-trans-dienoyl-CoA.</text>
</comment>
<evidence type="ECO:0000256" key="6">
    <source>
        <dbReference type="ARBA" id="ARBA00023098"/>
    </source>
</evidence>
<dbReference type="EMBL" id="CAJNOJ010000051">
    <property type="protein sequence ID" value="CAF0965030.1"/>
    <property type="molecule type" value="Genomic_DNA"/>
</dbReference>
<keyword evidence="8" id="KW-0413">Isomerase</keyword>
<evidence type="ECO:0000256" key="9">
    <source>
        <dbReference type="ARBA" id="ARBA00051408"/>
    </source>
</evidence>
<dbReference type="FunFam" id="3.90.226.10:FF:000024">
    <property type="entry name" value="Delta3,5-delta2,4-dienoyl-CoA isomerase"/>
    <property type="match status" value="1"/>
</dbReference>
<dbReference type="InterPro" id="IPR029045">
    <property type="entry name" value="ClpP/crotonase-like_dom_sf"/>
</dbReference>
<dbReference type="InterPro" id="IPR001753">
    <property type="entry name" value="Enoyl-CoA_hydra/iso"/>
</dbReference>
<comment type="catalytic activity">
    <reaction evidence="9">
        <text>(3E,5Z)-octadienoyl-CoA = (2E,4E)-octadienoyl-CoA</text>
        <dbReference type="Rhea" id="RHEA:45244"/>
        <dbReference type="ChEBI" id="CHEBI:62243"/>
        <dbReference type="ChEBI" id="CHEBI:85108"/>
    </reaction>
</comment>
<evidence type="ECO:0000256" key="1">
    <source>
        <dbReference type="ARBA" id="ARBA00004275"/>
    </source>
</evidence>
<dbReference type="GO" id="GO:0051750">
    <property type="term" value="F:delta(3,5)-delta(2,4)-dienoyl-CoA isomerase activity"/>
    <property type="evidence" value="ECO:0007669"/>
    <property type="project" value="TreeGrafter"/>
</dbReference>
<dbReference type="GO" id="GO:0005777">
    <property type="term" value="C:peroxisome"/>
    <property type="evidence" value="ECO:0007669"/>
    <property type="project" value="UniProtKB-SubCell"/>
</dbReference>
<dbReference type="Gene3D" id="1.10.12.10">
    <property type="entry name" value="Lyase 2-enoyl-coa Hydratase, Chain A, domain 2"/>
    <property type="match status" value="1"/>
</dbReference>
<dbReference type="Pfam" id="PF00378">
    <property type="entry name" value="ECH_1"/>
    <property type="match status" value="1"/>
</dbReference>
<dbReference type="PANTHER" id="PTHR43149">
    <property type="entry name" value="ENOYL-COA HYDRATASE"/>
    <property type="match status" value="1"/>
</dbReference>
<evidence type="ECO:0000256" key="3">
    <source>
        <dbReference type="ARBA" id="ARBA00005254"/>
    </source>
</evidence>
<proteinExistence type="inferred from homology"/>
<dbReference type="Proteomes" id="UP000663828">
    <property type="component" value="Unassembled WGS sequence"/>
</dbReference>
<evidence type="ECO:0000256" key="4">
    <source>
        <dbReference type="ARBA" id="ARBA00022832"/>
    </source>
</evidence>
<dbReference type="SUPFAM" id="SSF52096">
    <property type="entry name" value="ClpP/crotonase"/>
    <property type="match status" value="1"/>
</dbReference>
<evidence type="ECO:0000256" key="8">
    <source>
        <dbReference type="ARBA" id="ARBA00023235"/>
    </source>
</evidence>
<keyword evidence="6" id="KW-0443">Lipid metabolism</keyword>
<protein>
    <recommendedName>
        <fullName evidence="12">Delta(3,5)-Delta(2,4)-dienoyl-CoA isomerase, mitochondrial</fullName>
    </recommendedName>
</protein>
<accession>A0A814DMD7</accession>
<comment type="caution">
    <text evidence="13">The sequence shown here is derived from an EMBL/GenBank/DDBJ whole genome shotgun (WGS) entry which is preliminary data.</text>
</comment>